<comment type="catalytic activity">
    <reaction evidence="1 6">
        <text>acetate + ATP + CoA = acetyl-CoA + AMP + diphosphate</text>
        <dbReference type="Rhea" id="RHEA:23176"/>
        <dbReference type="ChEBI" id="CHEBI:30089"/>
        <dbReference type="ChEBI" id="CHEBI:30616"/>
        <dbReference type="ChEBI" id="CHEBI:33019"/>
        <dbReference type="ChEBI" id="CHEBI:57287"/>
        <dbReference type="ChEBI" id="CHEBI:57288"/>
        <dbReference type="ChEBI" id="CHEBI:456215"/>
        <dbReference type="EC" id="6.2.1.1"/>
    </reaction>
</comment>
<dbReference type="InterPro" id="IPR032387">
    <property type="entry name" value="ACAS_N"/>
</dbReference>
<evidence type="ECO:0000256" key="5">
    <source>
        <dbReference type="ARBA" id="ARBA00022840"/>
    </source>
</evidence>
<dbReference type="GO" id="GO:0005730">
    <property type="term" value="C:nucleolus"/>
    <property type="evidence" value="ECO:0007669"/>
    <property type="project" value="EnsemblFungi"/>
</dbReference>
<dbReference type="GO" id="GO:0005829">
    <property type="term" value="C:cytosol"/>
    <property type="evidence" value="ECO:0007669"/>
    <property type="project" value="EnsemblFungi"/>
</dbReference>
<dbReference type="PANTHER" id="PTHR24095:SF245">
    <property type="entry name" value="ACETYL-COENZYME A SYNTHETASE 2"/>
    <property type="match status" value="1"/>
</dbReference>
<evidence type="ECO:0000313" key="11">
    <source>
        <dbReference type="Proteomes" id="UP000190274"/>
    </source>
</evidence>
<dbReference type="InterPro" id="IPR020845">
    <property type="entry name" value="AMP-binding_CS"/>
</dbReference>
<dbReference type="Pfam" id="PF00501">
    <property type="entry name" value="AMP-binding"/>
    <property type="match status" value="1"/>
</dbReference>
<accession>A0A1G4JSU8</accession>
<evidence type="ECO:0000256" key="4">
    <source>
        <dbReference type="ARBA" id="ARBA00022741"/>
    </source>
</evidence>
<keyword evidence="4 6" id="KW-0547">Nucleotide-binding</keyword>
<dbReference type="GO" id="GO:0019427">
    <property type="term" value="P:acetyl-CoA biosynthetic process from acetate"/>
    <property type="evidence" value="ECO:0007669"/>
    <property type="project" value="InterPro"/>
</dbReference>
<dbReference type="Gene3D" id="3.30.300.30">
    <property type="match status" value="1"/>
</dbReference>
<evidence type="ECO:0000256" key="1">
    <source>
        <dbReference type="ARBA" id="ARBA00000131"/>
    </source>
</evidence>
<dbReference type="NCBIfam" id="TIGR02188">
    <property type="entry name" value="Ac_CoA_lig_AcsA"/>
    <property type="match status" value="1"/>
</dbReference>
<dbReference type="InterPro" id="IPR042099">
    <property type="entry name" value="ANL_N_sf"/>
</dbReference>
<dbReference type="NCBIfam" id="NF001208">
    <property type="entry name" value="PRK00174.1"/>
    <property type="match status" value="1"/>
</dbReference>
<feature type="domain" description="AMP-dependent synthetase/ligase" evidence="7">
    <location>
        <begin position="97"/>
        <end position="484"/>
    </location>
</feature>
<dbReference type="AlphaFoldDB" id="A0A1G4JSU8"/>
<dbReference type="PANTHER" id="PTHR24095">
    <property type="entry name" value="ACETYL-COENZYME A SYNTHETASE"/>
    <property type="match status" value="1"/>
</dbReference>
<dbReference type="GO" id="GO:0005524">
    <property type="term" value="F:ATP binding"/>
    <property type="evidence" value="ECO:0007669"/>
    <property type="project" value="UniProtKB-UniRule"/>
</dbReference>
<dbReference type="Proteomes" id="UP000190274">
    <property type="component" value="Chromosome G"/>
</dbReference>
<dbReference type="SUPFAM" id="SSF56801">
    <property type="entry name" value="Acetyl-CoA synthetase-like"/>
    <property type="match status" value="1"/>
</dbReference>
<feature type="domain" description="AMP-binding enzyme C-terminal" evidence="8">
    <location>
        <begin position="546"/>
        <end position="636"/>
    </location>
</feature>
<dbReference type="STRING" id="1266660.A0A1G4JSU8"/>
<feature type="domain" description="Acetyl-coenzyme A synthetase N-terminal" evidence="9">
    <location>
        <begin position="39"/>
        <end position="95"/>
    </location>
</feature>
<dbReference type="EMBL" id="LT598457">
    <property type="protein sequence ID" value="SCU93927.1"/>
    <property type="molecule type" value="Genomic_DNA"/>
</dbReference>
<keyword evidence="3 6" id="KW-0436">Ligase</keyword>
<dbReference type="CDD" id="cd05966">
    <property type="entry name" value="ACS"/>
    <property type="match status" value="1"/>
</dbReference>
<keyword evidence="5 6" id="KW-0067">ATP-binding</keyword>
<reference evidence="11" key="1">
    <citation type="submission" date="2016-03" db="EMBL/GenBank/DDBJ databases">
        <authorList>
            <person name="Devillers H."/>
        </authorList>
    </citation>
    <scope>NUCLEOTIDE SEQUENCE [LARGE SCALE GENOMIC DNA]</scope>
</reference>
<name>A0A1G4JSU8_9SACH</name>
<dbReference type="Pfam" id="PF13193">
    <property type="entry name" value="AMP-binding_C"/>
    <property type="match status" value="1"/>
</dbReference>
<gene>
    <name evidence="10" type="ORF">LADA_0G05600G</name>
</gene>
<organism evidence="10 11">
    <name type="scientific">Lachancea dasiensis</name>
    <dbReference type="NCBI Taxonomy" id="1072105"/>
    <lineage>
        <taxon>Eukaryota</taxon>
        <taxon>Fungi</taxon>
        <taxon>Dikarya</taxon>
        <taxon>Ascomycota</taxon>
        <taxon>Saccharomycotina</taxon>
        <taxon>Saccharomycetes</taxon>
        <taxon>Saccharomycetales</taxon>
        <taxon>Saccharomycetaceae</taxon>
        <taxon>Lachancea</taxon>
    </lineage>
</organism>
<proteinExistence type="inferred from homology"/>
<dbReference type="InterPro" id="IPR011904">
    <property type="entry name" value="Ac_CoA_lig"/>
</dbReference>
<dbReference type="Pfam" id="PF16177">
    <property type="entry name" value="ACAS_N"/>
    <property type="match status" value="1"/>
</dbReference>
<evidence type="ECO:0000259" key="7">
    <source>
        <dbReference type="Pfam" id="PF00501"/>
    </source>
</evidence>
<evidence type="ECO:0000313" key="10">
    <source>
        <dbReference type="EMBL" id="SCU93927.1"/>
    </source>
</evidence>
<evidence type="ECO:0000256" key="6">
    <source>
        <dbReference type="RuleBase" id="RU361147"/>
    </source>
</evidence>
<dbReference type="EC" id="6.2.1.1" evidence="6"/>
<sequence>MTKQHTVVHEANNVEFREAPRHFYQSQPQKAHVADMAQYREMYQQSIEDPEGFFGPMAREHLHWDRPFTKVRAGSLQHGDSAWFLNGELNAAYNCVDRHAFANPSKPALIYEADDEKDNRVITFGELLRQVSEVAGVLKSWGVKKGDTVAVYLPMIAEAVVAMLAVARLGAIHSVVFAGFSAGSLKERVVDAGCKVVITCDEGRRGGKTVHTKKIVDEGLNGVDLVAKILVFQRTGSQGIPMKPGRDFWWHEETAKHGGYLPPTPVNSEDPLFLLYTSGSTGSPKGVVHTTAGYLLGAALTTKYVFDIHSEDVLFTAGDVGWITGHTYALYGPLALGTATIIFESTPAYPDYGRYWRIIERHKATHFYVAPTALRLIKRVGEAEIAKYDTSSLRVLGSVGEPISPDLWEWYHEKVGNKDCVICDTMWQTESGSHLIAPMAGAVPTKPGSATVPFFGVNACLIDPVSGEELKGHDVEGVLAVKNSWPSMARSVWNNHSRYIETYLKPYPGYYFTGDGAGRDHDGYYWIRGRVDDVVNVSGHRLSTAEIEAALVEHDGVSESAVVGITDELTGQAVIAFVSLKDGYLQENAAEGDAAHITPDNLRRELVLQVRGEIGPFAAPKSVVVVNDLPKTRSGKIMRRVLRKVASNEADQLGDMSTLANADCVPSIISAVENQFLAQKKK</sequence>
<evidence type="ECO:0000256" key="3">
    <source>
        <dbReference type="ARBA" id="ARBA00022598"/>
    </source>
</evidence>
<dbReference type="InterPro" id="IPR000873">
    <property type="entry name" value="AMP-dep_synth/lig_dom"/>
</dbReference>
<protein>
    <recommendedName>
        <fullName evidence="6">Acetyl-coenzyme A synthetase</fullName>
        <ecNumber evidence="6">6.2.1.1</ecNumber>
    </recommendedName>
</protein>
<evidence type="ECO:0000259" key="8">
    <source>
        <dbReference type="Pfam" id="PF13193"/>
    </source>
</evidence>
<dbReference type="InterPro" id="IPR045851">
    <property type="entry name" value="AMP-bd_C_sf"/>
</dbReference>
<dbReference type="GO" id="GO:0016208">
    <property type="term" value="F:AMP binding"/>
    <property type="evidence" value="ECO:0007669"/>
    <property type="project" value="InterPro"/>
</dbReference>
<keyword evidence="11" id="KW-1185">Reference proteome</keyword>
<dbReference type="FunFam" id="3.40.50.12780:FF:000001">
    <property type="entry name" value="Acetyl-coenzyme A synthetase"/>
    <property type="match status" value="1"/>
</dbReference>
<dbReference type="InterPro" id="IPR025110">
    <property type="entry name" value="AMP-bd_C"/>
</dbReference>
<dbReference type="Gene3D" id="3.40.50.12780">
    <property type="entry name" value="N-terminal domain of ligase-like"/>
    <property type="match status" value="1"/>
</dbReference>
<evidence type="ECO:0000256" key="2">
    <source>
        <dbReference type="ARBA" id="ARBA00006432"/>
    </source>
</evidence>
<dbReference type="GO" id="GO:0016880">
    <property type="term" value="F:acid-ammonia (or amide) ligase activity"/>
    <property type="evidence" value="ECO:0007669"/>
    <property type="project" value="EnsemblFungi"/>
</dbReference>
<dbReference type="GO" id="GO:0003987">
    <property type="term" value="F:acetate-CoA ligase activity"/>
    <property type="evidence" value="ECO:0007669"/>
    <property type="project" value="UniProtKB-UniRule"/>
</dbReference>
<evidence type="ECO:0000259" key="9">
    <source>
        <dbReference type="Pfam" id="PF16177"/>
    </source>
</evidence>
<comment type="similarity">
    <text evidence="2 6">Belongs to the ATP-dependent AMP-binding enzyme family.</text>
</comment>
<dbReference type="PROSITE" id="PS00455">
    <property type="entry name" value="AMP_BINDING"/>
    <property type="match status" value="1"/>
</dbReference>
<dbReference type="OrthoDB" id="1706066at2759"/>